<dbReference type="Proteomes" id="UP000325827">
    <property type="component" value="Unassembled WGS sequence"/>
</dbReference>
<feature type="transmembrane region" description="Helical" evidence="1">
    <location>
        <begin position="240"/>
        <end position="265"/>
    </location>
</feature>
<feature type="transmembrane region" description="Helical" evidence="1">
    <location>
        <begin position="143"/>
        <end position="164"/>
    </location>
</feature>
<comment type="caution">
    <text evidence="2">The sequence shown here is derived from an EMBL/GenBank/DDBJ whole genome shotgun (WGS) entry which is preliminary data.</text>
</comment>
<feature type="transmembrane region" description="Helical" evidence="1">
    <location>
        <begin position="12"/>
        <end position="32"/>
    </location>
</feature>
<feature type="transmembrane region" description="Helical" evidence="1">
    <location>
        <begin position="286"/>
        <end position="306"/>
    </location>
</feature>
<keyword evidence="1" id="KW-0472">Membrane</keyword>
<gene>
    <name evidence="2" type="ORF">F6B43_02345</name>
</gene>
<reference evidence="3" key="1">
    <citation type="submission" date="2019-09" db="EMBL/GenBank/DDBJ databases">
        <title>Mumia zhuanghuii sp. nov. isolated from the intestinal contents of plateau pika (Ochotona curzoniae) in the Qinghai-Tibet plateau of China.</title>
        <authorList>
            <person name="Tian Z."/>
        </authorList>
    </citation>
    <scope>NUCLEOTIDE SEQUENCE [LARGE SCALE GENOMIC DNA]</scope>
    <source>
        <strain evidence="3">JCM 30598</strain>
    </source>
</reference>
<dbReference type="EMBL" id="VYSA01000001">
    <property type="protein sequence ID" value="KAA9111604.1"/>
    <property type="molecule type" value="Genomic_DNA"/>
</dbReference>
<evidence type="ECO:0000256" key="1">
    <source>
        <dbReference type="SAM" id="Phobius"/>
    </source>
</evidence>
<keyword evidence="1" id="KW-0812">Transmembrane</keyword>
<proteinExistence type="predicted"/>
<protein>
    <submittedName>
        <fullName evidence="2">Low temperature requirement protein A</fullName>
    </submittedName>
</protein>
<feature type="transmembrane region" description="Helical" evidence="1">
    <location>
        <begin position="312"/>
        <end position="339"/>
    </location>
</feature>
<feature type="transmembrane region" description="Helical" evidence="1">
    <location>
        <begin position="374"/>
        <end position="393"/>
    </location>
</feature>
<feature type="transmembrane region" description="Helical" evidence="1">
    <location>
        <begin position="351"/>
        <end position="368"/>
    </location>
</feature>
<organism evidence="2 3">
    <name type="scientific">Microbacterium rhizomatis</name>
    <dbReference type="NCBI Taxonomy" id="1631477"/>
    <lineage>
        <taxon>Bacteria</taxon>
        <taxon>Bacillati</taxon>
        <taxon>Actinomycetota</taxon>
        <taxon>Actinomycetes</taxon>
        <taxon>Micrococcales</taxon>
        <taxon>Microbacteriaceae</taxon>
        <taxon>Microbacterium</taxon>
    </lineage>
</organism>
<accession>A0A5J5J8V5</accession>
<name>A0A5J5J8V5_9MICO</name>
<feature type="transmembrane region" description="Helical" evidence="1">
    <location>
        <begin position="113"/>
        <end position="131"/>
    </location>
</feature>
<dbReference type="Pfam" id="PF06772">
    <property type="entry name" value="LtrA"/>
    <property type="match status" value="1"/>
</dbReference>
<sequence>MTGRSIGGEHRPATSLELIFDLTFVAAFGVAGSELAHGIAVGHWAAAVGGFVLAMGATVWAWINYSWFASAFDTDDWLFRVMTMVQMSGVIVLAIGIPPIFASVDQGQPLDNHILVAGYVIMRLAMVAQWLRAAHGDPKYRSIALTYAVFVTVAQIGWVMTAILPLDVTWTLLAAVLLWILELSGPLVAEANGIKQGIGTTPWHPFHIAERYGLLAIIALGETVLGTLAAAQAISGSAGWTIDAVVVIGAGVALTFALWWTYFLLPSAPVLAVRRDRAFPWGYGHVLVFGAIAAVGAGLHVIGYSFDEHYEVSTVTVIVSVAVPVLLYLASLFAIHAWLVSGLPRNSLSQVSTMLLPVLAIVLAAVGWPLWACLLVVLASPVLLIVTYELGAWRTLAAQLDRVLARAEAR</sequence>
<keyword evidence="3" id="KW-1185">Reference proteome</keyword>
<dbReference type="OrthoDB" id="7698234at2"/>
<feature type="transmembrane region" description="Helical" evidence="1">
    <location>
        <begin position="212"/>
        <end position="234"/>
    </location>
</feature>
<dbReference type="PANTHER" id="PTHR36840:SF1">
    <property type="entry name" value="BLL5714 PROTEIN"/>
    <property type="match status" value="1"/>
</dbReference>
<dbReference type="InterPro" id="IPR010640">
    <property type="entry name" value="Low_temperature_requirement_A"/>
</dbReference>
<feature type="transmembrane region" description="Helical" evidence="1">
    <location>
        <begin position="44"/>
        <end position="65"/>
    </location>
</feature>
<feature type="transmembrane region" description="Helical" evidence="1">
    <location>
        <begin position="170"/>
        <end position="191"/>
    </location>
</feature>
<keyword evidence="1" id="KW-1133">Transmembrane helix</keyword>
<evidence type="ECO:0000313" key="3">
    <source>
        <dbReference type="Proteomes" id="UP000325827"/>
    </source>
</evidence>
<dbReference type="PANTHER" id="PTHR36840">
    <property type="entry name" value="BLL5714 PROTEIN"/>
    <property type="match status" value="1"/>
</dbReference>
<dbReference type="AlphaFoldDB" id="A0A5J5J8V5"/>
<feature type="transmembrane region" description="Helical" evidence="1">
    <location>
        <begin position="77"/>
        <end position="101"/>
    </location>
</feature>
<evidence type="ECO:0000313" key="2">
    <source>
        <dbReference type="EMBL" id="KAA9111604.1"/>
    </source>
</evidence>